<dbReference type="InterPro" id="IPR036375">
    <property type="entry name" value="Hemopexin-like_dom_sf"/>
</dbReference>
<reference evidence="2 3" key="1">
    <citation type="submission" date="2024-02" db="EMBL/GenBank/DDBJ databases">
        <title>Discinaceae phylogenomics.</title>
        <authorList>
            <person name="Dirks A.C."/>
            <person name="James T.Y."/>
        </authorList>
    </citation>
    <scope>NUCLEOTIDE SEQUENCE [LARGE SCALE GENOMIC DNA]</scope>
    <source>
        <strain evidence="2 3">ACD0624</strain>
    </source>
</reference>
<name>A0ABR3GGX0_9PEZI</name>
<dbReference type="InterPro" id="IPR018487">
    <property type="entry name" value="Hemopexin-like_repeat"/>
</dbReference>
<dbReference type="Pfam" id="PF00045">
    <property type="entry name" value="Hemopexin"/>
    <property type="match status" value="2"/>
</dbReference>
<evidence type="ECO:0000313" key="3">
    <source>
        <dbReference type="Proteomes" id="UP001447188"/>
    </source>
</evidence>
<dbReference type="PROSITE" id="PS51642">
    <property type="entry name" value="HEMOPEXIN_2"/>
    <property type="match status" value="2"/>
</dbReference>
<sequence>MSSVACFAIESDKAYFFKRSDYARIDNINVGKGGDTLAAGPSTIAKTWPSLAQAGFTTVDAALDMGGGTAYFFSGTQYARVDNIGVGKGGDTLGAGPTNITAAWPSLAKAKFTTVDAVLSMGGGTAYFFSGTQYARVDNIGVGKGGDTLGAGPTLITAGWPSLAKAKFTIVDAVLGMGSGKAYFFSGSLYARIDNINVGHGGDTLGAGPSEVASSWESLHKAGFW</sequence>
<evidence type="ECO:0000256" key="1">
    <source>
        <dbReference type="PROSITE-ProRule" id="PRU01011"/>
    </source>
</evidence>
<gene>
    <name evidence="2" type="ORF">Q9L58_005840</name>
</gene>
<dbReference type="SMART" id="SM00120">
    <property type="entry name" value="HX"/>
    <property type="match status" value="4"/>
</dbReference>
<feature type="repeat" description="Hemopexin" evidence="1">
    <location>
        <begin position="56"/>
        <end position="107"/>
    </location>
</feature>
<organism evidence="2 3">
    <name type="scientific">Discina gigas</name>
    <dbReference type="NCBI Taxonomy" id="1032678"/>
    <lineage>
        <taxon>Eukaryota</taxon>
        <taxon>Fungi</taxon>
        <taxon>Dikarya</taxon>
        <taxon>Ascomycota</taxon>
        <taxon>Pezizomycotina</taxon>
        <taxon>Pezizomycetes</taxon>
        <taxon>Pezizales</taxon>
        <taxon>Discinaceae</taxon>
        <taxon>Discina</taxon>
    </lineage>
</organism>
<proteinExistence type="predicted"/>
<dbReference type="EMBL" id="JBBBZM010000075">
    <property type="protein sequence ID" value="KAL0635194.1"/>
    <property type="molecule type" value="Genomic_DNA"/>
</dbReference>
<dbReference type="SUPFAM" id="SSF50923">
    <property type="entry name" value="Hemopexin-like domain"/>
    <property type="match status" value="1"/>
</dbReference>
<comment type="caution">
    <text evidence="2">The sequence shown here is derived from an EMBL/GenBank/DDBJ whole genome shotgun (WGS) entry which is preliminary data.</text>
</comment>
<evidence type="ECO:0000313" key="2">
    <source>
        <dbReference type="EMBL" id="KAL0635194.1"/>
    </source>
</evidence>
<dbReference type="Proteomes" id="UP001447188">
    <property type="component" value="Unassembled WGS sequence"/>
</dbReference>
<dbReference type="Gene3D" id="2.110.10.10">
    <property type="entry name" value="Hemopexin-like domain"/>
    <property type="match status" value="2"/>
</dbReference>
<keyword evidence="3" id="KW-1185">Reference proteome</keyword>
<protein>
    <submittedName>
        <fullName evidence="2">Uncharacterized protein</fullName>
    </submittedName>
</protein>
<accession>A0ABR3GGX0</accession>
<feature type="repeat" description="Hemopexin" evidence="1">
    <location>
        <begin position="112"/>
        <end position="163"/>
    </location>
</feature>